<dbReference type="InterPro" id="IPR015919">
    <property type="entry name" value="Cadherin-like_sf"/>
</dbReference>
<sequence>MGTKYKDFLLVLFTICVSLGISNGCQMEDVNNWFLWQNVEILDIFEGVVVRRSTSDILGIASVSFSPNIGPYMDVSLTESAFVIQTNERFKTYEEYETARSINIATTFNCVGGSTRSLTFSVEIIDTNNNDPIFRPNDTYQFTVTPPLPPGYAITSLLSPLIVRDIDLTTQQIDFEIFDNSNFLINYDEVSPATPKEFRASLRTTTLIRSIPEPIEFVISATDVDLTGDPRRTRNATVRILSDGSFELPEELVFTQSFYLAEYTENNEILLREPISLQQGFHGDVTFSLITGENSEYFEIVPNGNNITLRVIKSIPVELLTLRKLFLVIRADRQYTSGTSATVVVQLPEDVTLQFEKSVYEGAIIDNELQLSDLVLSQGYENQTVSIQIQSEFASFFTYKIYENNITLSMSTLDATTIIENAFLNLQIIASTNRSVASTVITLEIIKNDKTTPMFEHTTYIGKYDPVDGLTLEKIVIVQGYDDTVEVKLAQSDHAQYFSIVPNGPYFELIASNLPPEIYSEGPLLLTIVASKPRTVGANAAISIILPTATNLSFLQENYRGIIQENNLRIETIKMSKYVTNVLLDLTGDYADFFKVTSEEGEITLEIQDQLPESAVLENDFLLLSLSATAMNANNATTTILLEIIKEDTTTPVFNDKIYSVIYSNSTNYDVSRIFLTQGYDETVSFHITGEHSEYFTIRPSGNDVELTISKTIPEELIFKEKVLVFNIVAEKPLTVGARAAITVHFPLELTEPIALAFSKTFYTGSLEDTVLRIEDIELSVGFTTNTIFTINGEYKNYFQAYHDENFVKISQINTLPPEIIDYKYIALELEAQRERAVPVSAIIIIDIVQPEPIVPPVFSEPFYRAVYTEETGLDFKENISLSQGFDDTVIFELEGEYKDWFEVTNDKNLVIISVNDIPENILDTNHHLVFSVIARKVGVNNVIDGRAAIVIDLPKESPELVLLRFTQPSYVGSIQNNILNLPPVTLAGIYDMAIALNTTGEYSSYFKLTLESNVVNVELISDLPSEIIDTIITITIEASYPGAVSGFTTLVIALEKEPEIQFTTPVFERAYYFGEYLHRDQLVFENTIQLIQGFDNTVSFTLEGDDSKYFKLIFNSQNNITLSVTDDSIDEVNDRTHLLFSIIAKNMGTVNGKAAIVITLPDINTGRVLSFERNYYVGLLNGTNVNLPQIVLNEGFSSDVRFSLVGELAPFFILQDNLATLTISLANAIPEDSIPANGIIIIQVEATAPQVLPAYTSIILEVTMRKEDLPTAIEFEETHYVGNFSTTEGLIFDRIITLAEGYDESVEFDLEGGLLATIF</sequence>
<organism evidence="2 3">
    <name type="scientific">Chilo suppressalis</name>
    <name type="common">Asiatic rice borer moth</name>
    <dbReference type="NCBI Taxonomy" id="168631"/>
    <lineage>
        <taxon>Eukaryota</taxon>
        <taxon>Metazoa</taxon>
        <taxon>Ecdysozoa</taxon>
        <taxon>Arthropoda</taxon>
        <taxon>Hexapoda</taxon>
        <taxon>Insecta</taxon>
        <taxon>Pterygota</taxon>
        <taxon>Neoptera</taxon>
        <taxon>Endopterygota</taxon>
        <taxon>Lepidoptera</taxon>
        <taxon>Glossata</taxon>
        <taxon>Ditrysia</taxon>
        <taxon>Pyraloidea</taxon>
        <taxon>Crambidae</taxon>
        <taxon>Crambinae</taxon>
        <taxon>Chilo</taxon>
    </lineage>
</organism>
<dbReference type="SUPFAM" id="SSF49313">
    <property type="entry name" value="Cadherin-like"/>
    <property type="match status" value="1"/>
</dbReference>
<name>A0ABN8BG36_CHISP</name>
<dbReference type="Proteomes" id="UP001153292">
    <property type="component" value="Chromosome 9"/>
</dbReference>
<dbReference type="EMBL" id="OU963902">
    <property type="protein sequence ID" value="CAH0407770.1"/>
    <property type="molecule type" value="Genomic_DNA"/>
</dbReference>
<feature type="signal peptide" evidence="1">
    <location>
        <begin position="1"/>
        <end position="24"/>
    </location>
</feature>
<proteinExistence type="predicted"/>
<keyword evidence="1" id="KW-0732">Signal</keyword>
<keyword evidence="3" id="KW-1185">Reference proteome</keyword>
<reference evidence="2" key="1">
    <citation type="submission" date="2021-12" db="EMBL/GenBank/DDBJ databases">
        <authorList>
            <person name="King R."/>
        </authorList>
    </citation>
    <scope>NUCLEOTIDE SEQUENCE</scope>
</reference>
<evidence type="ECO:0000256" key="1">
    <source>
        <dbReference type="SAM" id="SignalP"/>
    </source>
</evidence>
<evidence type="ECO:0000313" key="3">
    <source>
        <dbReference type="Proteomes" id="UP001153292"/>
    </source>
</evidence>
<protein>
    <recommendedName>
        <fullName evidence="4">Cadherin domain-containing protein</fullName>
    </recommendedName>
</protein>
<evidence type="ECO:0000313" key="2">
    <source>
        <dbReference type="EMBL" id="CAH0407770.1"/>
    </source>
</evidence>
<feature type="chain" id="PRO_5047361198" description="Cadherin domain-containing protein" evidence="1">
    <location>
        <begin position="25"/>
        <end position="1320"/>
    </location>
</feature>
<gene>
    <name evidence="2" type="ORF">CHILSU_LOCUS11173</name>
</gene>
<evidence type="ECO:0008006" key="4">
    <source>
        <dbReference type="Google" id="ProtNLM"/>
    </source>
</evidence>
<accession>A0ABN8BG36</accession>